<dbReference type="SUPFAM" id="SSF103473">
    <property type="entry name" value="MFS general substrate transporter"/>
    <property type="match status" value="1"/>
</dbReference>
<name>A0A9W9EMY2_9EURO</name>
<dbReference type="PANTHER" id="PTHR23504:SF8">
    <property type="entry name" value="TRANSPORTER, PUTATIVE (AFU_ORTHOLOGUE AFUA_1G03730)-RELATED"/>
    <property type="match status" value="1"/>
</dbReference>
<accession>A0A9W9EMY2</accession>
<organism evidence="9 10">
    <name type="scientific">Penicillium alfredii</name>
    <dbReference type="NCBI Taxonomy" id="1506179"/>
    <lineage>
        <taxon>Eukaryota</taxon>
        <taxon>Fungi</taxon>
        <taxon>Dikarya</taxon>
        <taxon>Ascomycota</taxon>
        <taxon>Pezizomycotina</taxon>
        <taxon>Eurotiomycetes</taxon>
        <taxon>Eurotiomycetidae</taxon>
        <taxon>Eurotiales</taxon>
        <taxon>Aspergillaceae</taxon>
        <taxon>Penicillium</taxon>
    </lineage>
</organism>
<dbReference type="PANTHER" id="PTHR23504">
    <property type="entry name" value="MAJOR FACILITATOR SUPERFAMILY DOMAIN-CONTAINING PROTEIN 10"/>
    <property type="match status" value="1"/>
</dbReference>
<gene>
    <name evidence="9" type="ORF">NUU61_009233</name>
</gene>
<dbReference type="GeneID" id="81398927"/>
<dbReference type="GO" id="GO:0016020">
    <property type="term" value="C:membrane"/>
    <property type="evidence" value="ECO:0007669"/>
    <property type="project" value="UniProtKB-SubCell"/>
</dbReference>
<evidence type="ECO:0000313" key="9">
    <source>
        <dbReference type="EMBL" id="KAJ5084654.1"/>
    </source>
</evidence>
<evidence type="ECO:0000256" key="4">
    <source>
        <dbReference type="ARBA" id="ARBA00022989"/>
    </source>
</evidence>
<dbReference type="InterPro" id="IPR036259">
    <property type="entry name" value="MFS_trans_sf"/>
</dbReference>
<proteinExistence type="predicted"/>
<feature type="transmembrane region" description="Helical" evidence="7">
    <location>
        <begin position="332"/>
        <end position="352"/>
    </location>
</feature>
<keyword evidence="5 7" id="KW-0472">Membrane</keyword>
<dbReference type="RefSeq" id="XP_056508051.1">
    <property type="nucleotide sequence ID" value="XM_056659758.1"/>
</dbReference>
<evidence type="ECO:0000256" key="3">
    <source>
        <dbReference type="ARBA" id="ARBA00022692"/>
    </source>
</evidence>
<feature type="domain" description="Major facilitator superfamily (MFS) profile" evidence="8">
    <location>
        <begin position="10"/>
        <end position="484"/>
    </location>
</feature>
<dbReference type="Pfam" id="PF07690">
    <property type="entry name" value="MFS_1"/>
    <property type="match status" value="1"/>
</dbReference>
<feature type="transmembrane region" description="Helical" evidence="7">
    <location>
        <begin position="141"/>
        <end position="162"/>
    </location>
</feature>
<evidence type="ECO:0000256" key="5">
    <source>
        <dbReference type="ARBA" id="ARBA00023136"/>
    </source>
</evidence>
<keyword evidence="2" id="KW-0813">Transport</keyword>
<keyword evidence="3 7" id="KW-0812">Transmembrane</keyword>
<evidence type="ECO:0000256" key="6">
    <source>
        <dbReference type="SAM" id="MobiDB-lite"/>
    </source>
</evidence>
<keyword evidence="10" id="KW-1185">Reference proteome</keyword>
<feature type="transmembrane region" description="Helical" evidence="7">
    <location>
        <begin position="182"/>
        <end position="204"/>
    </location>
</feature>
<evidence type="ECO:0000256" key="1">
    <source>
        <dbReference type="ARBA" id="ARBA00004141"/>
    </source>
</evidence>
<dbReference type="CDD" id="cd17330">
    <property type="entry name" value="MFS_SLC46_TetA_like"/>
    <property type="match status" value="1"/>
</dbReference>
<dbReference type="GO" id="GO:0022857">
    <property type="term" value="F:transmembrane transporter activity"/>
    <property type="evidence" value="ECO:0007669"/>
    <property type="project" value="InterPro"/>
</dbReference>
<feature type="transmembrane region" description="Helical" evidence="7">
    <location>
        <begin position="392"/>
        <end position="413"/>
    </location>
</feature>
<comment type="subcellular location">
    <subcellularLocation>
        <location evidence="1">Membrane</location>
        <topology evidence="1">Multi-pass membrane protein</topology>
    </subcellularLocation>
</comment>
<evidence type="ECO:0000259" key="8">
    <source>
        <dbReference type="PROSITE" id="PS50850"/>
    </source>
</evidence>
<feature type="non-terminal residue" evidence="9">
    <location>
        <position position="1"/>
    </location>
</feature>
<dbReference type="OrthoDB" id="10262656at2759"/>
<dbReference type="PROSITE" id="PS50850">
    <property type="entry name" value="MFS"/>
    <property type="match status" value="1"/>
</dbReference>
<comment type="caution">
    <text evidence="9">The sequence shown here is derived from an EMBL/GenBank/DDBJ whole genome shotgun (WGS) entry which is preliminary data.</text>
</comment>
<dbReference type="InterPro" id="IPR020846">
    <property type="entry name" value="MFS_dom"/>
</dbReference>
<feature type="transmembrane region" description="Helical" evidence="7">
    <location>
        <begin position="364"/>
        <end position="386"/>
    </location>
</feature>
<keyword evidence="4 7" id="KW-1133">Transmembrane helix</keyword>
<protein>
    <submittedName>
        <fullName evidence="9">Permease of the major facilitator superfamily</fullName>
    </submittedName>
</protein>
<evidence type="ECO:0000256" key="7">
    <source>
        <dbReference type="SAM" id="Phobius"/>
    </source>
</evidence>
<feature type="transmembrane region" description="Helical" evidence="7">
    <location>
        <begin position="80"/>
        <end position="97"/>
    </location>
</feature>
<dbReference type="AlphaFoldDB" id="A0A9W9EMY2"/>
<feature type="region of interest" description="Disordered" evidence="6">
    <location>
        <begin position="233"/>
        <end position="266"/>
    </location>
</feature>
<evidence type="ECO:0000256" key="2">
    <source>
        <dbReference type="ARBA" id="ARBA00022448"/>
    </source>
</evidence>
<dbReference type="Gene3D" id="1.20.1250.20">
    <property type="entry name" value="MFS general substrate transporter like domains"/>
    <property type="match status" value="1"/>
</dbReference>
<reference evidence="9" key="2">
    <citation type="journal article" date="2023" name="IMA Fungus">
        <title>Comparative genomic study of the Penicillium genus elucidates a diverse pangenome and 15 lateral gene transfer events.</title>
        <authorList>
            <person name="Petersen C."/>
            <person name="Sorensen T."/>
            <person name="Nielsen M.R."/>
            <person name="Sondergaard T.E."/>
            <person name="Sorensen J.L."/>
            <person name="Fitzpatrick D.A."/>
            <person name="Frisvad J.C."/>
            <person name="Nielsen K.L."/>
        </authorList>
    </citation>
    <scope>NUCLEOTIDE SEQUENCE</scope>
    <source>
        <strain evidence="9">IBT 34128</strain>
    </source>
</reference>
<sequence length="514" mass="56485">MHQPKLPVQQLLILSICRFAEPIVFTSILPYLPELVEYVGVPRNEVAKWVGICSAVASLSQALMAVPWGTASDRVGRKPVILFGLTCTMVCSIMFGMSQSLTMVLISRMMLGLMNGNVGILRTMVAEMVPERELQPRAFSILPLVWTVGSIFGPAFGGMLARPAEKHPALFGDSWFLRRFPFALPNLAAACFFIIGITTGFLFLRETLETQKDRRDYGLFLGKAITRSCLSRKHQDSGPVTSDERASLLPENGQPPRKKKPVRQPSWSQVFTPQSNLVLLAYSLLAMHSMAFDSVFPVFLHYPVQEFEGNPDVQLPFKFAGGFGVDAQTIGLFYTIIGTTGMVIQFLCFPPIATRYGVLKCLKVSVIILPLTYLITPFTALVPVTLRIPTVLSIMLVRLSAGIFGVPCCTILLTNSASTLTVLGTLNGVATTFSAVGRAAGPALTGAAFSFGVSRGYVVFPWWVLALLAALSAVPVFWLVEMEGPKREDNYDYDDDDEVYDDHDYDVRTGVEVR</sequence>
<feature type="transmembrane region" description="Helical" evidence="7">
    <location>
        <begin position="460"/>
        <end position="480"/>
    </location>
</feature>
<feature type="transmembrane region" description="Helical" evidence="7">
    <location>
        <begin position="103"/>
        <end position="121"/>
    </location>
</feature>
<dbReference type="InterPro" id="IPR011701">
    <property type="entry name" value="MFS"/>
</dbReference>
<dbReference type="Proteomes" id="UP001141434">
    <property type="component" value="Unassembled WGS sequence"/>
</dbReference>
<reference evidence="9" key="1">
    <citation type="submission" date="2022-11" db="EMBL/GenBank/DDBJ databases">
        <authorList>
            <person name="Petersen C."/>
        </authorList>
    </citation>
    <scope>NUCLEOTIDE SEQUENCE</scope>
    <source>
        <strain evidence="9">IBT 34128</strain>
    </source>
</reference>
<evidence type="ECO:0000313" key="10">
    <source>
        <dbReference type="Proteomes" id="UP001141434"/>
    </source>
</evidence>
<dbReference type="EMBL" id="JAPMSZ010000011">
    <property type="protein sequence ID" value="KAJ5084654.1"/>
    <property type="molecule type" value="Genomic_DNA"/>
</dbReference>
<feature type="transmembrane region" description="Helical" evidence="7">
    <location>
        <begin position="277"/>
        <end position="300"/>
    </location>
</feature>
<feature type="transmembrane region" description="Helical" evidence="7">
    <location>
        <begin position="420"/>
        <end position="440"/>
    </location>
</feature>